<dbReference type="PANTHER" id="PTHR10666">
    <property type="entry name" value="UBIQUITIN"/>
    <property type="match status" value="1"/>
</dbReference>
<dbReference type="EMBL" id="AGCU01199805">
    <property type="status" value="NOT_ANNOTATED_CDS"/>
    <property type="molecule type" value="Genomic_DNA"/>
</dbReference>
<dbReference type="eggNOG" id="KOG0003">
    <property type="taxonomic scope" value="Eukaryota"/>
</dbReference>
<organism evidence="2 3">
    <name type="scientific">Pelodiscus sinensis</name>
    <name type="common">Chinese softshell turtle</name>
    <name type="synonym">Trionyx sinensis</name>
    <dbReference type="NCBI Taxonomy" id="13735"/>
    <lineage>
        <taxon>Eukaryota</taxon>
        <taxon>Metazoa</taxon>
        <taxon>Chordata</taxon>
        <taxon>Craniata</taxon>
        <taxon>Vertebrata</taxon>
        <taxon>Euteleostomi</taxon>
        <taxon>Archelosauria</taxon>
        <taxon>Testudinata</taxon>
        <taxon>Testudines</taxon>
        <taxon>Cryptodira</taxon>
        <taxon>Trionychia</taxon>
        <taxon>Trionychidae</taxon>
        <taxon>Pelodiscus</taxon>
    </lineage>
</organism>
<reference evidence="2" key="4">
    <citation type="submission" date="2025-09" db="UniProtKB">
        <authorList>
            <consortium name="Ensembl"/>
        </authorList>
    </citation>
    <scope>IDENTIFICATION</scope>
</reference>
<dbReference type="HOGENOM" id="CLU_210677_0_0_1"/>
<dbReference type="InterPro" id="IPR029071">
    <property type="entry name" value="Ubiquitin-like_domsf"/>
</dbReference>
<evidence type="ECO:0000259" key="1">
    <source>
        <dbReference type="PROSITE" id="PS50053"/>
    </source>
</evidence>
<sequence length="32" mass="3616">FAGKQLEDGRTLSDYNIQKESTLHLVLRLRGG</sequence>
<dbReference type="Proteomes" id="UP000007267">
    <property type="component" value="Unassembled WGS sequence"/>
</dbReference>
<dbReference type="GeneTree" id="ENSGT01060000250636"/>
<dbReference type="AlphaFoldDB" id="K7EXK2"/>
<dbReference type="SUPFAM" id="SSF54236">
    <property type="entry name" value="Ubiquitin-like"/>
    <property type="match status" value="1"/>
</dbReference>
<protein>
    <recommendedName>
        <fullName evidence="1">Ubiquitin-like domain-containing protein</fullName>
    </recommendedName>
</protein>
<reference evidence="3" key="2">
    <citation type="journal article" date="2013" name="Nat. Genet.">
        <title>The draft genomes of soft-shell turtle and green sea turtle yield insights into the development and evolution of the turtle-specific body plan.</title>
        <authorList>
            <person name="Wang Z."/>
            <person name="Pascual-Anaya J."/>
            <person name="Zadissa A."/>
            <person name="Li W."/>
            <person name="Niimura Y."/>
            <person name="Huang Z."/>
            <person name="Li C."/>
            <person name="White S."/>
            <person name="Xiong Z."/>
            <person name="Fang D."/>
            <person name="Wang B."/>
            <person name="Ming Y."/>
            <person name="Chen Y."/>
            <person name="Zheng Y."/>
            <person name="Kuraku S."/>
            <person name="Pignatelli M."/>
            <person name="Herrero J."/>
            <person name="Beal K."/>
            <person name="Nozawa M."/>
            <person name="Li Q."/>
            <person name="Wang J."/>
            <person name="Zhang H."/>
            <person name="Yu L."/>
            <person name="Shigenobu S."/>
            <person name="Wang J."/>
            <person name="Liu J."/>
            <person name="Flicek P."/>
            <person name="Searle S."/>
            <person name="Wang J."/>
            <person name="Kuratani S."/>
            <person name="Yin Y."/>
            <person name="Aken B."/>
            <person name="Zhang G."/>
            <person name="Irie N."/>
        </authorList>
    </citation>
    <scope>NUCLEOTIDE SEQUENCE [LARGE SCALE GENOMIC DNA]</scope>
    <source>
        <strain evidence="3">Daiwa-1</strain>
    </source>
</reference>
<keyword evidence="3" id="KW-1185">Reference proteome</keyword>
<dbReference type="Ensembl" id="ENSPSIT00000000512.1">
    <property type="protein sequence ID" value="ENSPSIP00000000512.1"/>
    <property type="gene ID" value="ENSPSIG00000000513.1"/>
</dbReference>
<feature type="domain" description="Ubiquitin-like" evidence="1">
    <location>
        <begin position="1"/>
        <end position="32"/>
    </location>
</feature>
<accession>K7EXK2</accession>
<dbReference type="InterPro" id="IPR050158">
    <property type="entry name" value="Ubiquitin_ubiquitin-like"/>
</dbReference>
<dbReference type="Pfam" id="PF00240">
    <property type="entry name" value="ubiquitin"/>
    <property type="match status" value="1"/>
</dbReference>
<reference evidence="3" key="1">
    <citation type="submission" date="2011-10" db="EMBL/GenBank/DDBJ databases">
        <authorList>
            <consortium name="Soft-shell Turtle Genome Consortium"/>
        </authorList>
    </citation>
    <scope>NUCLEOTIDE SEQUENCE [LARGE SCALE GENOMIC DNA]</scope>
    <source>
        <strain evidence="3">Daiwa-1</strain>
    </source>
</reference>
<proteinExistence type="predicted"/>
<evidence type="ECO:0000313" key="3">
    <source>
        <dbReference type="Proteomes" id="UP000007267"/>
    </source>
</evidence>
<dbReference type="Gene3D" id="3.10.20.90">
    <property type="entry name" value="Phosphatidylinositol 3-kinase Catalytic Subunit, Chain A, domain 1"/>
    <property type="match status" value="1"/>
</dbReference>
<reference evidence="2" key="3">
    <citation type="submission" date="2025-08" db="UniProtKB">
        <authorList>
            <consortium name="Ensembl"/>
        </authorList>
    </citation>
    <scope>IDENTIFICATION</scope>
</reference>
<evidence type="ECO:0000313" key="2">
    <source>
        <dbReference type="Ensembl" id="ENSPSIP00000000512.1"/>
    </source>
</evidence>
<dbReference type="PROSITE" id="PS50053">
    <property type="entry name" value="UBIQUITIN_2"/>
    <property type="match status" value="1"/>
</dbReference>
<dbReference type="STRING" id="13735.ENSPSIP00000000512"/>
<dbReference type="InterPro" id="IPR000626">
    <property type="entry name" value="Ubiquitin-like_dom"/>
</dbReference>
<name>K7EXK2_PELSI</name>